<protein>
    <submittedName>
        <fullName evidence="1">Uncharacterized protein</fullName>
    </submittedName>
</protein>
<name>A0A0E3C7J6_9BURK</name>
<dbReference type="RefSeq" id="WP_131421252.1">
    <property type="nucleotide sequence ID" value="NZ_AWTN01000007.1"/>
</dbReference>
<accession>A0A0E3C7J6</accession>
<sequence>MNMALVKLCIGGYVRTEAVGAVQVDVDFDHAAETRTKTTRVMDSTGQNDLLTIQTIVSTVTPNSDPNAVKRDNYIHDEIIAALREERDARVWEEPSQ</sequence>
<comment type="caution">
    <text evidence="1">The sequence shown here is derived from an EMBL/GenBank/DDBJ whole genome shotgun (WGS) entry which is preliminary data.</text>
</comment>
<evidence type="ECO:0000313" key="1">
    <source>
        <dbReference type="EMBL" id="KGG99566.1"/>
    </source>
</evidence>
<gene>
    <name evidence="1" type="ORF">P245_03400</name>
</gene>
<dbReference type="AlphaFoldDB" id="A0A0E3C7J6"/>
<proteinExistence type="predicted"/>
<organism evidence="1 2">
    <name type="scientific">Comamonas thiooxydans</name>
    <dbReference type="NCBI Taxonomy" id="363952"/>
    <lineage>
        <taxon>Bacteria</taxon>
        <taxon>Pseudomonadati</taxon>
        <taxon>Pseudomonadota</taxon>
        <taxon>Betaproteobacteria</taxon>
        <taxon>Burkholderiales</taxon>
        <taxon>Comamonadaceae</taxon>
        <taxon>Comamonas</taxon>
    </lineage>
</organism>
<dbReference type="Proteomes" id="UP000029567">
    <property type="component" value="Unassembled WGS sequence"/>
</dbReference>
<reference evidence="1 2" key="1">
    <citation type="submission" date="2013-09" db="EMBL/GenBank/DDBJ databases">
        <title>High correlation between genotypes and phenotypes of environmental bacteria Comamonas testosteroni strains.</title>
        <authorList>
            <person name="Liu L."/>
            <person name="Zhu W."/>
            <person name="Xia X."/>
            <person name="Xu B."/>
            <person name="Luo M."/>
            <person name="Wang G."/>
        </authorList>
    </citation>
    <scope>NUCLEOTIDE SEQUENCE [LARGE SCALE GENOMIC DNA]</scope>
    <source>
        <strain evidence="1 2">JL14</strain>
    </source>
</reference>
<dbReference type="EMBL" id="AWTN01000007">
    <property type="protein sequence ID" value="KGG99566.1"/>
    <property type="molecule type" value="Genomic_DNA"/>
</dbReference>
<evidence type="ECO:0000313" key="2">
    <source>
        <dbReference type="Proteomes" id="UP000029567"/>
    </source>
</evidence>